<evidence type="ECO:0000313" key="16">
    <source>
        <dbReference type="Proteomes" id="UP000054495"/>
    </source>
</evidence>
<evidence type="ECO:0000256" key="11">
    <source>
        <dbReference type="ARBA" id="ARBA00023201"/>
    </source>
</evidence>
<evidence type="ECO:0000256" key="4">
    <source>
        <dbReference type="ARBA" id="ARBA00022461"/>
    </source>
</evidence>
<proteinExistence type="inferred from homology"/>
<organism evidence="15 16">
    <name type="scientific">Ancylostoma ceylanicum</name>
    <dbReference type="NCBI Taxonomy" id="53326"/>
    <lineage>
        <taxon>Eukaryota</taxon>
        <taxon>Metazoa</taxon>
        <taxon>Ecdysozoa</taxon>
        <taxon>Nematoda</taxon>
        <taxon>Chromadorea</taxon>
        <taxon>Rhabditida</taxon>
        <taxon>Rhabditina</taxon>
        <taxon>Rhabditomorpha</taxon>
        <taxon>Strongyloidea</taxon>
        <taxon>Ancylostomatidae</taxon>
        <taxon>Ancylostomatinae</taxon>
        <taxon>Ancylostoma</taxon>
    </lineage>
</organism>
<dbReference type="Gene3D" id="1.10.287.820">
    <property type="entry name" value="Acid-sensing ion channel domain"/>
    <property type="match status" value="1"/>
</dbReference>
<keyword evidence="10" id="KW-0325">Glycoprotein</keyword>
<evidence type="ECO:0000256" key="3">
    <source>
        <dbReference type="ARBA" id="ARBA00022448"/>
    </source>
</evidence>
<dbReference type="Gene3D" id="1.10.287.770">
    <property type="entry name" value="YojJ-like"/>
    <property type="match status" value="1"/>
</dbReference>
<keyword evidence="16" id="KW-1185">Reference proteome</keyword>
<dbReference type="AlphaFoldDB" id="A0A0D6LD91"/>
<gene>
    <name evidence="15" type="ORF">ANCCEY_11076</name>
</gene>
<evidence type="ECO:0000256" key="7">
    <source>
        <dbReference type="ARBA" id="ARBA00023053"/>
    </source>
</evidence>
<evidence type="ECO:0000256" key="10">
    <source>
        <dbReference type="ARBA" id="ARBA00023180"/>
    </source>
</evidence>
<keyword evidence="8 13" id="KW-0406">Ion transport</keyword>
<dbReference type="PRINTS" id="PR01078">
    <property type="entry name" value="AMINACHANNEL"/>
</dbReference>
<keyword evidence="12 13" id="KW-0407">Ion channel</keyword>
<dbReference type="GO" id="GO:0015280">
    <property type="term" value="F:ligand-gated sodium channel activity"/>
    <property type="evidence" value="ECO:0007669"/>
    <property type="project" value="TreeGrafter"/>
</dbReference>
<evidence type="ECO:0000256" key="2">
    <source>
        <dbReference type="ARBA" id="ARBA00007193"/>
    </source>
</evidence>
<keyword evidence="9 14" id="KW-0472">Membrane</keyword>
<sequence>MTFREILLFQKVLHRMDAPYGSCSDTFRPERYIYEEHYSPEVCFADYLFSNRERVLNPSIQGCHRNCFQLKVLDECGCGDPRFPLPSDEKRYCSAKSVADRQCLSNLTSASGGYHHLQLECDCRQPCTENVFETAYSAAAWPSVNFKIVLFAGVDCPAVLDIFNDTEACTEYYRVNTAYIEIYYEQLNFETLRETAGYTMVNLFSDFGGNIGLWIGFSVITICEIIELIFEIGYYLLYIKPVR</sequence>
<feature type="transmembrane region" description="Helical" evidence="14">
    <location>
        <begin position="211"/>
        <end position="237"/>
    </location>
</feature>
<dbReference type="FunFam" id="1.10.287.770:FF:000001">
    <property type="entry name" value="Acid-sensing ion channel subunit 1"/>
    <property type="match status" value="1"/>
</dbReference>
<keyword evidence="5 13" id="KW-0812">Transmembrane</keyword>
<accession>A0A0D6LD91</accession>
<dbReference type="GO" id="GO:0005886">
    <property type="term" value="C:plasma membrane"/>
    <property type="evidence" value="ECO:0007669"/>
    <property type="project" value="TreeGrafter"/>
</dbReference>
<evidence type="ECO:0000256" key="1">
    <source>
        <dbReference type="ARBA" id="ARBA00004141"/>
    </source>
</evidence>
<dbReference type="Proteomes" id="UP000054495">
    <property type="component" value="Unassembled WGS sequence"/>
</dbReference>
<keyword evidence="3 13" id="KW-0813">Transport</keyword>
<dbReference type="PANTHER" id="PTHR11690">
    <property type="entry name" value="AMILORIDE-SENSITIVE SODIUM CHANNEL-RELATED"/>
    <property type="match status" value="1"/>
</dbReference>
<evidence type="ECO:0000256" key="9">
    <source>
        <dbReference type="ARBA" id="ARBA00023136"/>
    </source>
</evidence>
<keyword evidence="7" id="KW-0915">Sodium</keyword>
<evidence type="ECO:0000256" key="8">
    <source>
        <dbReference type="ARBA" id="ARBA00023065"/>
    </source>
</evidence>
<evidence type="ECO:0000313" key="15">
    <source>
        <dbReference type="EMBL" id="EPB69834.1"/>
    </source>
</evidence>
<dbReference type="PANTHER" id="PTHR11690:SF242">
    <property type="entry name" value="DEGENERIN UNC-8"/>
    <property type="match status" value="1"/>
</dbReference>
<comment type="subcellular location">
    <subcellularLocation>
        <location evidence="1">Membrane</location>
        <topology evidence="1">Multi-pass membrane protein</topology>
    </subcellularLocation>
</comment>
<keyword evidence="6 14" id="KW-1133">Transmembrane helix</keyword>
<keyword evidence="11 13" id="KW-0739">Sodium transport</keyword>
<dbReference type="Pfam" id="PF00858">
    <property type="entry name" value="ASC"/>
    <property type="match status" value="1"/>
</dbReference>
<keyword evidence="4 13" id="KW-0894">Sodium channel</keyword>
<dbReference type="InterPro" id="IPR001873">
    <property type="entry name" value="ENaC"/>
</dbReference>
<evidence type="ECO:0000256" key="5">
    <source>
        <dbReference type="ARBA" id="ARBA00022692"/>
    </source>
</evidence>
<evidence type="ECO:0000256" key="14">
    <source>
        <dbReference type="SAM" id="Phobius"/>
    </source>
</evidence>
<dbReference type="EMBL" id="KE125249">
    <property type="protein sequence ID" value="EPB69834.1"/>
    <property type="molecule type" value="Genomic_DNA"/>
</dbReference>
<evidence type="ECO:0000256" key="12">
    <source>
        <dbReference type="ARBA" id="ARBA00023303"/>
    </source>
</evidence>
<evidence type="ECO:0000256" key="13">
    <source>
        <dbReference type="RuleBase" id="RU000679"/>
    </source>
</evidence>
<name>A0A0D6LD91_9BILA</name>
<reference evidence="15 16" key="1">
    <citation type="submission" date="2013-05" db="EMBL/GenBank/DDBJ databases">
        <title>Draft genome of the parasitic nematode Anyclostoma ceylanicum.</title>
        <authorList>
            <person name="Mitreva M."/>
        </authorList>
    </citation>
    <scope>NUCLEOTIDE SEQUENCE [LARGE SCALE GENOMIC DNA]</scope>
</reference>
<comment type="similarity">
    <text evidence="2 13">Belongs to the amiloride-sensitive sodium channel (TC 1.A.6) family.</text>
</comment>
<protein>
    <submittedName>
        <fullName evidence="15">Amiloride-sensitive sodium channel</fullName>
    </submittedName>
</protein>
<evidence type="ECO:0000256" key="6">
    <source>
        <dbReference type="ARBA" id="ARBA00022989"/>
    </source>
</evidence>